<dbReference type="AlphaFoldDB" id="A0A9P7MG00"/>
<keyword evidence="2" id="KW-1185">Reference proteome</keyword>
<protein>
    <submittedName>
        <fullName evidence="1">Uncharacterized protein</fullName>
    </submittedName>
</protein>
<dbReference type="Proteomes" id="UP000706124">
    <property type="component" value="Unassembled WGS sequence"/>
</dbReference>
<name>A0A9P7MG00_9HYPO</name>
<accession>A0A9P7MG00</accession>
<organism evidence="1 2">
    <name type="scientific">Claviceps pazoutovae</name>
    <dbReference type="NCBI Taxonomy" id="1649127"/>
    <lineage>
        <taxon>Eukaryota</taxon>
        <taxon>Fungi</taxon>
        <taxon>Dikarya</taxon>
        <taxon>Ascomycota</taxon>
        <taxon>Pezizomycotina</taxon>
        <taxon>Sordariomycetes</taxon>
        <taxon>Hypocreomycetidae</taxon>
        <taxon>Hypocreales</taxon>
        <taxon>Clavicipitaceae</taxon>
        <taxon>Claviceps</taxon>
    </lineage>
</organism>
<sequence>MKLSSILGALAPASPELDAITDVLRQVQGRVDNLCAVIKENGPAIAPLVEAFHLIALTITPGIETISALDKLSFTSSLLLDGPVSKLRDQVQLLSDSLLEVKPQIDAQGDTGIVGKQAAGAKEAAQSLIEIIVEKVSTKAQSQARQEAQGIVEILSHLEASFSSDQLAAKVGDTGSKGETAPE</sequence>
<dbReference type="InterPro" id="IPR021054">
    <property type="entry name" value="Cell_wall_mannoprotein_1"/>
</dbReference>
<dbReference type="Gene3D" id="1.20.1280.140">
    <property type="match status" value="1"/>
</dbReference>
<dbReference type="Pfam" id="PF12296">
    <property type="entry name" value="HsbA"/>
    <property type="match status" value="1"/>
</dbReference>
<dbReference type="EMBL" id="SRPO01000074">
    <property type="protein sequence ID" value="KAG5942925.1"/>
    <property type="molecule type" value="Genomic_DNA"/>
</dbReference>
<comment type="caution">
    <text evidence="1">The sequence shown here is derived from an EMBL/GenBank/DDBJ whole genome shotgun (WGS) entry which is preliminary data.</text>
</comment>
<proteinExistence type="predicted"/>
<evidence type="ECO:0000313" key="2">
    <source>
        <dbReference type="Proteomes" id="UP000706124"/>
    </source>
</evidence>
<reference evidence="1 2" key="1">
    <citation type="journal article" date="2020" name="bioRxiv">
        <title>Whole genome comparisons of ergot fungi reveals the divergence and evolution of species within the genus Claviceps are the result of varying mechanisms driving genome evolution and host range expansion.</title>
        <authorList>
            <person name="Wyka S.A."/>
            <person name="Mondo S.J."/>
            <person name="Liu M."/>
            <person name="Dettman J."/>
            <person name="Nalam V."/>
            <person name="Broders K.D."/>
        </authorList>
    </citation>
    <scope>NUCLEOTIDE SEQUENCE [LARGE SCALE GENOMIC DNA]</scope>
    <source>
        <strain evidence="1 2">CCC 1485</strain>
    </source>
</reference>
<gene>
    <name evidence="1" type="ORF">E4U60_007028</name>
</gene>
<dbReference type="OrthoDB" id="2422134at2759"/>
<evidence type="ECO:0000313" key="1">
    <source>
        <dbReference type="EMBL" id="KAG5942925.1"/>
    </source>
</evidence>